<dbReference type="InterPro" id="IPR002347">
    <property type="entry name" value="SDR_fam"/>
</dbReference>
<dbReference type="EMBL" id="JACHGJ010000002">
    <property type="protein sequence ID" value="MBB6479710.1"/>
    <property type="molecule type" value="Genomic_DNA"/>
</dbReference>
<dbReference type="AlphaFoldDB" id="A0A841R9M7"/>
<proteinExistence type="inferred from homology"/>
<keyword evidence="3" id="KW-0560">Oxidoreductase</keyword>
<comment type="caution">
    <text evidence="4">The sequence shown here is derived from an EMBL/GenBank/DDBJ whole genome shotgun (WGS) entry which is preliminary data.</text>
</comment>
<dbReference type="PRINTS" id="PR00081">
    <property type="entry name" value="GDHRDH"/>
</dbReference>
<organism evidence="4 5">
    <name type="scientific">Spirochaeta isovalerica</name>
    <dbReference type="NCBI Taxonomy" id="150"/>
    <lineage>
        <taxon>Bacteria</taxon>
        <taxon>Pseudomonadati</taxon>
        <taxon>Spirochaetota</taxon>
        <taxon>Spirochaetia</taxon>
        <taxon>Spirochaetales</taxon>
        <taxon>Spirochaetaceae</taxon>
        <taxon>Spirochaeta</taxon>
    </lineage>
</organism>
<protein>
    <submittedName>
        <fullName evidence="4">NAD(P)-dependent dehydrogenase (Short-subunit alcohol dehydrogenase family)</fullName>
    </submittedName>
</protein>
<reference evidence="4 5" key="1">
    <citation type="submission" date="2020-08" db="EMBL/GenBank/DDBJ databases">
        <title>Genomic Encyclopedia of Type Strains, Phase IV (KMG-IV): sequencing the most valuable type-strain genomes for metagenomic binning, comparative biology and taxonomic classification.</title>
        <authorList>
            <person name="Goeker M."/>
        </authorList>
    </citation>
    <scope>NUCLEOTIDE SEQUENCE [LARGE SCALE GENOMIC DNA]</scope>
    <source>
        <strain evidence="4 5">DSM 2461</strain>
    </source>
</reference>
<evidence type="ECO:0000256" key="2">
    <source>
        <dbReference type="ARBA" id="ARBA00022857"/>
    </source>
</evidence>
<dbReference type="Proteomes" id="UP000587760">
    <property type="component" value="Unassembled WGS sequence"/>
</dbReference>
<keyword evidence="5" id="KW-1185">Reference proteome</keyword>
<dbReference type="GO" id="GO:0008709">
    <property type="term" value="F:cholate 7-alpha-dehydrogenase (NAD+) activity"/>
    <property type="evidence" value="ECO:0007669"/>
    <property type="project" value="TreeGrafter"/>
</dbReference>
<gene>
    <name evidence="4" type="ORF">HNR50_001368</name>
</gene>
<dbReference type="GO" id="GO:0005829">
    <property type="term" value="C:cytosol"/>
    <property type="evidence" value="ECO:0007669"/>
    <property type="project" value="TreeGrafter"/>
</dbReference>
<evidence type="ECO:0000313" key="4">
    <source>
        <dbReference type="EMBL" id="MBB6479710.1"/>
    </source>
</evidence>
<dbReference type="CDD" id="cd05233">
    <property type="entry name" value="SDR_c"/>
    <property type="match status" value="1"/>
</dbReference>
<dbReference type="SUPFAM" id="SSF51735">
    <property type="entry name" value="NAD(P)-binding Rossmann-fold domains"/>
    <property type="match status" value="1"/>
</dbReference>
<dbReference type="PANTHER" id="PTHR43618">
    <property type="entry name" value="7-ALPHA-HYDROXYSTEROID DEHYDROGENASE"/>
    <property type="match status" value="1"/>
</dbReference>
<name>A0A841R9M7_9SPIO</name>
<accession>A0A841R9M7</accession>
<dbReference type="InterPro" id="IPR052178">
    <property type="entry name" value="Sec_Metab_Biosynth_SDR"/>
</dbReference>
<dbReference type="PANTHER" id="PTHR43618:SF8">
    <property type="entry name" value="7ALPHA-HYDROXYSTEROID DEHYDROGENASE"/>
    <property type="match status" value="1"/>
</dbReference>
<evidence type="ECO:0000256" key="3">
    <source>
        <dbReference type="ARBA" id="ARBA00023002"/>
    </source>
</evidence>
<keyword evidence="2" id="KW-0521">NADP</keyword>
<dbReference type="Pfam" id="PF13561">
    <property type="entry name" value="adh_short_C2"/>
    <property type="match status" value="1"/>
</dbReference>
<dbReference type="InterPro" id="IPR036291">
    <property type="entry name" value="NAD(P)-bd_dom_sf"/>
</dbReference>
<dbReference type="Gene3D" id="3.40.50.720">
    <property type="entry name" value="NAD(P)-binding Rossmann-like Domain"/>
    <property type="match status" value="1"/>
</dbReference>
<comment type="similarity">
    <text evidence="1">Belongs to the short-chain dehydrogenases/reductases (SDR) family.</text>
</comment>
<sequence length="271" mass="30239">MIQIDLSGKSVLITGGTKGIGLASALKLAKAGASTYLTYKWGSADMESIKADFIKEGASVEPVFIQADVSIPEDTKLVMETIREKEEKLDVFISNVGFAQSPKSLEEYKKRSLYKTLDYSTWPLVDYTQQIKAVFGEYPEKVLAISSDGPDHFYQGYDYVAASKSLLEFLTKYMSVHLFNEGKGSTVNAIRFGTVKTDSFNQIFGEEFFEFMAKDGIEESMFLTPEECADSVFAMCSGLMNAMNGQIINVDYGFPYQDNSMMRYLKTKLGK</sequence>
<dbReference type="RefSeq" id="WP_184745175.1">
    <property type="nucleotide sequence ID" value="NZ_JACHGJ010000002.1"/>
</dbReference>
<evidence type="ECO:0000256" key="1">
    <source>
        <dbReference type="ARBA" id="ARBA00006484"/>
    </source>
</evidence>
<evidence type="ECO:0000313" key="5">
    <source>
        <dbReference type="Proteomes" id="UP000587760"/>
    </source>
</evidence>